<dbReference type="AlphaFoldDB" id="A0A6C0KD55"/>
<reference evidence="1" key="1">
    <citation type="journal article" date="2020" name="Nature">
        <title>Giant virus diversity and host interactions through global metagenomics.</title>
        <authorList>
            <person name="Schulz F."/>
            <person name="Roux S."/>
            <person name="Paez-Espino D."/>
            <person name="Jungbluth S."/>
            <person name="Walsh D.A."/>
            <person name="Denef V.J."/>
            <person name="McMahon K.D."/>
            <person name="Konstantinidis K.T."/>
            <person name="Eloe-Fadrosh E.A."/>
            <person name="Kyrpides N.C."/>
            <person name="Woyke T."/>
        </authorList>
    </citation>
    <scope>NUCLEOTIDE SEQUENCE</scope>
    <source>
        <strain evidence="1">GVMAG-S-3300010158-109</strain>
    </source>
</reference>
<protein>
    <submittedName>
        <fullName evidence="1">Uncharacterized protein</fullName>
    </submittedName>
</protein>
<name>A0A6C0KD55_9ZZZZ</name>
<organism evidence="1">
    <name type="scientific">viral metagenome</name>
    <dbReference type="NCBI Taxonomy" id="1070528"/>
    <lineage>
        <taxon>unclassified sequences</taxon>
        <taxon>metagenomes</taxon>
        <taxon>organismal metagenomes</taxon>
    </lineage>
</organism>
<dbReference type="EMBL" id="MN740870">
    <property type="protein sequence ID" value="QHU15945.1"/>
    <property type="molecule type" value="Genomic_DNA"/>
</dbReference>
<sequence length="323" mass="37602">MNQNEIELSCVLKNNKKIHRFAQDVLWLCIKKTLDCGKTKKELLPFLQETYITTTSDTDHPRTDIQQLKKAGLGKKDSIDIINCVVNNDKTRYRTILNTKKFYKIMGAFYSWTDRRLETNQQFIRCCVENDPNLKKILFERIREIFHLPKNISSDKIDEILNKSVNSNTYYSTIIDTPNPQHVIRRNLTRNKSHGITSVNPKKNNDCHKDVTRNRKAEVVLANSYYDINNTFFHNISNLYNRPTMSGPSGSIVIAHDLIFNLLGIENNRKNRILLLCCSIADYVPYHHSVTEILIAYSNYIKVKYTIDKDPVEFVKSLCKHVL</sequence>
<evidence type="ECO:0000313" key="1">
    <source>
        <dbReference type="EMBL" id="QHU15945.1"/>
    </source>
</evidence>
<proteinExistence type="predicted"/>
<accession>A0A6C0KD55</accession>